<evidence type="ECO:0000313" key="2">
    <source>
        <dbReference type="EMBL" id="KAJ1365422.1"/>
    </source>
</evidence>
<keyword evidence="3" id="KW-1185">Reference proteome</keyword>
<protein>
    <submittedName>
        <fullName evidence="2">Uncharacterized protein</fullName>
    </submittedName>
</protein>
<sequence>MSAKRYRRRSTKDIGAMVECLHGSSMRKMLCSVIPYSENNPWDLSQKEQIRDLNQPSLLWRQRYLPEKKREVVEERMKRVEENRKYAQMIDRHSRIYFP</sequence>
<evidence type="ECO:0000313" key="1">
    <source>
        <dbReference type="EMBL" id="KAJ1364492.1"/>
    </source>
</evidence>
<gene>
    <name evidence="1" type="ORF">KIN20_024597</name>
    <name evidence="2" type="ORF">KIN20_025714</name>
</gene>
<dbReference type="EMBL" id="JAHQIW010004987">
    <property type="protein sequence ID" value="KAJ1364492.1"/>
    <property type="molecule type" value="Genomic_DNA"/>
</dbReference>
<comment type="caution">
    <text evidence="2">The sequence shown here is derived from an EMBL/GenBank/DDBJ whole genome shotgun (WGS) entry which is preliminary data.</text>
</comment>
<dbReference type="Proteomes" id="UP001196413">
    <property type="component" value="Unassembled WGS sequence"/>
</dbReference>
<organism evidence="2 3">
    <name type="scientific">Parelaphostrongylus tenuis</name>
    <name type="common">Meningeal worm</name>
    <dbReference type="NCBI Taxonomy" id="148309"/>
    <lineage>
        <taxon>Eukaryota</taxon>
        <taxon>Metazoa</taxon>
        <taxon>Ecdysozoa</taxon>
        <taxon>Nematoda</taxon>
        <taxon>Chromadorea</taxon>
        <taxon>Rhabditida</taxon>
        <taxon>Rhabditina</taxon>
        <taxon>Rhabditomorpha</taxon>
        <taxon>Strongyloidea</taxon>
        <taxon>Metastrongylidae</taxon>
        <taxon>Parelaphostrongylus</taxon>
    </lineage>
</organism>
<name>A0AAD5N9M6_PARTN</name>
<evidence type="ECO:0000313" key="3">
    <source>
        <dbReference type="Proteomes" id="UP001196413"/>
    </source>
</evidence>
<dbReference type="AlphaFoldDB" id="A0AAD5N9M6"/>
<accession>A0AAD5N9M6</accession>
<reference evidence="2" key="1">
    <citation type="submission" date="2021-06" db="EMBL/GenBank/DDBJ databases">
        <title>Parelaphostrongylus tenuis whole genome reference sequence.</title>
        <authorList>
            <person name="Garwood T.J."/>
            <person name="Larsen P.A."/>
            <person name="Fountain-Jones N.M."/>
            <person name="Garbe J.R."/>
            <person name="Macchietto M.G."/>
            <person name="Kania S.A."/>
            <person name="Gerhold R.W."/>
            <person name="Richards J.E."/>
            <person name="Wolf T.M."/>
        </authorList>
    </citation>
    <scope>NUCLEOTIDE SEQUENCE</scope>
    <source>
        <strain evidence="2">MNPRO001-30</strain>
        <tissue evidence="2">Meninges</tissue>
    </source>
</reference>
<proteinExistence type="predicted"/>
<dbReference type="EMBL" id="JAHQIW010005261">
    <property type="protein sequence ID" value="KAJ1365422.1"/>
    <property type="molecule type" value="Genomic_DNA"/>
</dbReference>